<organism evidence="1 2">
    <name type="scientific">Candidatus Terasakiella magnetica</name>
    <dbReference type="NCBI Taxonomy" id="1867952"/>
    <lineage>
        <taxon>Bacteria</taxon>
        <taxon>Pseudomonadati</taxon>
        <taxon>Pseudomonadota</taxon>
        <taxon>Alphaproteobacteria</taxon>
        <taxon>Rhodospirillales</taxon>
        <taxon>Terasakiellaceae</taxon>
        <taxon>Terasakiella</taxon>
    </lineage>
</organism>
<accession>A0A1C3RDS1</accession>
<dbReference type="AlphaFoldDB" id="A0A1C3RDS1"/>
<dbReference type="STRING" id="1867952.MTBPR1_100046"/>
<evidence type="ECO:0000313" key="1">
    <source>
        <dbReference type="EMBL" id="SCA55405.1"/>
    </source>
</evidence>
<keyword evidence="2" id="KW-1185">Reference proteome</keyword>
<dbReference type="Proteomes" id="UP000231658">
    <property type="component" value="Unassembled WGS sequence"/>
</dbReference>
<proteinExistence type="predicted"/>
<gene>
    <name evidence="1" type="ORF">MTBPR1_100046</name>
</gene>
<sequence length="153" mass="17496">MTELAELPLWQRIELAKAQLEPVQSDYRVVFDADIDQPSSVLVPDPNWMAMALHGGVLPPVSVYHELEHDEEGKITNAHILHETAPLGPMSEEEAIEYLVKKDTPEHVWKAVKNGNSIKLVICKKDQLPASREWRNAWKNNQEKVNDDYLYSN</sequence>
<dbReference type="RefSeq" id="WP_069186124.1">
    <property type="nucleotide sequence ID" value="NZ_FLYE01000002.1"/>
</dbReference>
<name>A0A1C3RDS1_9PROT</name>
<dbReference type="OrthoDB" id="7362446at2"/>
<dbReference type="EMBL" id="FLYE01000002">
    <property type="protein sequence ID" value="SCA55405.1"/>
    <property type="molecule type" value="Genomic_DNA"/>
</dbReference>
<evidence type="ECO:0000313" key="2">
    <source>
        <dbReference type="Proteomes" id="UP000231658"/>
    </source>
</evidence>
<reference evidence="1 2" key="1">
    <citation type="submission" date="2016-07" db="EMBL/GenBank/DDBJ databases">
        <authorList>
            <person name="Lefevre C.T."/>
        </authorList>
    </citation>
    <scope>NUCLEOTIDE SEQUENCE [LARGE SCALE GENOMIC DNA]</scope>
    <source>
        <strain evidence="1">PR1</strain>
    </source>
</reference>
<protein>
    <submittedName>
        <fullName evidence="1">Uncharacterized protein</fullName>
    </submittedName>
</protein>